<feature type="binding site" evidence="8">
    <location>
        <position position="32"/>
    </location>
    <ligand>
        <name>[4Fe-4S] cluster</name>
        <dbReference type="ChEBI" id="CHEBI:49883"/>
        <note>4Fe-4S-S-AdoMet</note>
    </ligand>
</feature>
<dbReference type="Gene3D" id="3.20.20.70">
    <property type="entry name" value="Aldolase class I"/>
    <property type="match status" value="1"/>
</dbReference>
<dbReference type="AlphaFoldDB" id="C0QQZ3"/>
<dbReference type="GO" id="GO:1904047">
    <property type="term" value="F:S-adenosyl-L-methionine binding"/>
    <property type="evidence" value="ECO:0007669"/>
    <property type="project" value="UniProtKB-UniRule"/>
</dbReference>
<evidence type="ECO:0000256" key="4">
    <source>
        <dbReference type="ARBA" id="ARBA00022842"/>
    </source>
</evidence>
<dbReference type="SFLD" id="SFLDG01067">
    <property type="entry name" value="SPASM/twitch_domain_containing"/>
    <property type="match status" value="1"/>
</dbReference>
<dbReference type="InterPro" id="IPR013785">
    <property type="entry name" value="Aldolase_TIM"/>
</dbReference>
<dbReference type="HAMAP" id="MF_00917">
    <property type="entry name" value="QueE"/>
    <property type="match status" value="1"/>
</dbReference>
<feature type="binding site" evidence="8">
    <location>
        <position position="39"/>
    </location>
    <ligand>
        <name>[4Fe-4S] cluster</name>
        <dbReference type="ChEBI" id="CHEBI:49883"/>
        <note>4Fe-4S-S-AdoMet</note>
    </ligand>
</feature>
<proteinExistence type="inferred from homology"/>
<feature type="binding site" evidence="8">
    <location>
        <position position="36"/>
    </location>
    <ligand>
        <name>[4Fe-4S] cluster</name>
        <dbReference type="ChEBI" id="CHEBI:49883"/>
        <note>4Fe-4S-S-AdoMet</note>
    </ligand>
</feature>
<dbReference type="HOGENOM" id="CLU_066739_2_3_0"/>
<dbReference type="GO" id="GO:0016840">
    <property type="term" value="F:carbon-nitrogen lyase activity"/>
    <property type="evidence" value="ECO:0007669"/>
    <property type="project" value="UniProtKB-UniRule"/>
</dbReference>
<keyword evidence="8" id="KW-0671">Queuosine biosynthesis</keyword>
<protein>
    <recommendedName>
        <fullName evidence="8">7-carboxy-7-deazaguanine synthase</fullName>
        <shortName evidence="8">CDG synthase</shortName>
        <ecNumber evidence="8">4.3.99.3</ecNumber>
    </recommendedName>
    <alternativeName>
        <fullName evidence="8">Queuosine biosynthesis protein QueE</fullName>
    </alternativeName>
</protein>
<keyword evidence="3 8" id="KW-0479">Metal-binding</keyword>
<keyword evidence="11" id="KW-1185">Reference proteome</keyword>
<keyword evidence="6 8" id="KW-0411">Iron-sulfur</keyword>
<comment type="cofactor">
    <cofactor evidence="8">
        <name>S-adenosyl-L-methionine</name>
        <dbReference type="ChEBI" id="CHEBI:59789"/>
    </cofactor>
    <text evidence="8">Binds 1 S-adenosyl-L-methionine per subunit.</text>
</comment>
<dbReference type="Pfam" id="PF04055">
    <property type="entry name" value="Radical_SAM"/>
    <property type="match status" value="1"/>
</dbReference>
<sequence>MEKFNVVEIFPSIEGEGSLIGYPVTFIRLEGCNLRCEWCDTPYSYDGKTFSKLTSDEIISELKRYPNRKVCLTGGEPLICENVDKLMTEIIKEGYSLIIETNGTVLTEEVKNVLREFGESIYIVVSPKPDSFYFINKELIPSVDEFKFIVDETLRIKDILMYQIYYTEKPLILQPESNRKDMIDKALKLQRELLEKHSIEARVIPQVHKYMGIM</sequence>
<dbReference type="UniPathway" id="UPA00391"/>
<dbReference type="EMBL" id="CP001230">
    <property type="protein sequence ID" value="ACO03579.1"/>
    <property type="molecule type" value="Genomic_DNA"/>
</dbReference>
<evidence type="ECO:0000256" key="1">
    <source>
        <dbReference type="ARBA" id="ARBA00022485"/>
    </source>
</evidence>
<feature type="binding site" evidence="8">
    <location>
        <begin position="13"/>
        <end position="15"/>
    </location>
    <ligand>
        <name>substrate</name>
    </ligand>
</feature>
<dbReference type="SFLD" id="SFLDS00029">
    <property type="entry name" value="Radical_SAM"/>
    <property type="match status" value="1"/>
</dbReference>
<feature type="binding site" evidence="8">
    <location>
        <position position="41"/>
    </location>
    <ligand>
        <name>Mg(2+)</name>
        <dbReference type="ChEBI" id="CHEBI:18420"/>
    </ligand>
</feature>
<evidence type="ECO:0000256" key="8">
    <source>
        <dbReference type="HAMAP-Rule" id="MF_00917"/>
    </source>
</evidence>
<evidence type="ECO:0000256" key="2">
    <source>
        <dbReference type="ARBA" id="ARBA00022691"/>
    </source>
</evidence>
<dbReference type="InterPro" id="IPR024924">
    <property type="entry name" value="7-CO-7-deazaguanine_synth-like"/>
</dbReference>
<comment type="pathway">
    <text evidence="8">Purine metabolism; 7-cyano-7-deazaguanine biosynthesis.</text>
</comment>
<feature type="binding site" evidence="8">
    <location>
        <begin position="126"/>
        <end position="128"/>
    </location>
    <ligand>
        <name>S-adenosyl-L-methionine</name>
        <dbReference type="ChEBI" id="CHEBI:59789"/>
    </ligand>
</feature>
<dbReference type="PaxDb" id="123214-PERMA_1320"/>
<dbReference type="CDD" id="cd01335">
    <property type="entry name" value="Radical_SAM"/>
    <property type="match status" value="1"/>
</dbReference>
<comment type="catalytic activity">
    <reaction evidence="8">
        <text>6-carboxy-5,6,7,8-tetrahydropterin + H(+) = 7-carboxy-7-carbaguanine + NH4(+)</text>
        <dbReference type="Rhea" id="RHEA:27974"/>
        <dbReference type="ChEBI" id="CHEBI:15378"/>
        <dbReference type="ChEBI" id="CHEBI:28938"/>
        <dbReference type="ChEBI" id="CHEBI:61032"/>
        <dbReference type="ChEBI" id="CHEBI:61036"/>
        <dbReference type="EC" id="4.3.99.3"/>
    </reaction>
</comment>
<dbReference type="eggNOG" id="COG0602">
    <property type="taxonomic scope" value="Bacteria"/>
</dbReference>
<dbReference type="GO" id="GO:0051539">
    <property type="term" value="F:4 iron, 4 sulfur cluster binding"/>
    <property type="evidence" value="ECO:0007669"/>
    <property type="project" value="UniProtKB-UniRule"/>
</dbReference>
<keyword evidence="7 8" id="KW-0456">Lyase</keyword>
<keyword evidence="4 8" id="KW-0460">Magnesium</keyword>
<evidence type="ECO:0000256" key="5">
    <source>
        <dbReference type="ARBA" id="ARBA00023004"/>
    </source>
</evidence>
<evidence type="ECO:0000256" key="6">
    <source>
        <dbReference type="ARBA" id="ARBA00023014"/>
    </source>
</evidence>
<comment type="cofactor">
    <cofactor evidence="8">
        <name>Mg(2+)</name>
        <dbReference type="ChEBI" id="CHEBI:18420"/>
    </cofactor>
</comment>
<reference evidence="10 11" key="1">
    <citation type="journal article" date="2009" name="J. Bacteriol.">
        <title>Complete and draft genome sequences of six members of the Aquificales.</title>
        <authorList>
            <person name="Reysenbach A.L."/>
            <person name="Hamamura N."/>
            <person name="Podar M."/>
            <person name="Griffiths E."/>
            <person name="Ferreira S."/>
            <person name="Hochstein R."/>
            <person name="Heidelberg J."/>
            <person name="Johnson J."/>
            <person name="Mead D."/>
            <person name="Pohorille A."/>
            <person name="Sarmiento M."/>
            <person name="Schweighofer K."/>
            <person name="Seshadri R."/>
            <person name="Voytek M.A."/>
        </authorList>
    </citation>
    <scope>NUCLEOTIDE SEQUENCE [LARGE SCALE GENOMIC DNA]</scope>
    <source>
        <strain evidence="11">DSM 14350 / EX-H1</strain>
    </source>
</reference>
<comment type="subunit">
    <text evidence="8">Homodimer.</text>
</comment>
<dbReference type="InterPro" id="IPR058240">
    <property type="entry name" value="rSAM_sf"/>
</dbReference>
<keyword evidence="2 8" id="KW-0949">S-adenosyl-L-methionine</keyword>
<feature type="domain" description="Radical SAM core" evidence="9">
    <location>
        <begin position="19"/>
        <end position="214"/>
    </location>
</feature>
<name>C0QQZ3_PERMH</name>
<comment type="similarity">
    <text evidence="8">Belongs to the radical SAM superfamily. 7-carboxy-7-deazaguanine synthase family.</text>
</comment>
<keyword evidence="1 8" id="KW-0004">4Fe-4S</keyword>
<evidence type="ECO:0000313" key="11">
    <source>
        <dbReference type="Proteomes" id="UP000001366"/>
    </source>
</evidence>
<evidence type="ECO:0000313" key="10">
    <source>
        <dbReference type="EMBL" id="ACO03579.1"/>
    </source>
</evidence>
<dbReference type="RefSeq" id="WP_012675818.1">
    <property type="nucleotide sequence ID" value="NC_012440.1"/>
</dbReference>
<evidence type="ECO:0000256" key="3">
    <source>
        <dbReference type="ARBA" id="ARBA00022723"/>
    </source>
</evidence>
<feature type="binding site" evidence="8">
    <location>
        <position position="73"/>
    </location>
    <ligand>
        <name>substrate</name>
    </ligand>
</feature>
<organism evidence="10 11">
    <name type="scientific">Persephonella marina (strain DSM 14350 / EX-H1)</name>
    <dbReference type="NCBI Taxonomy" id="123214"/>
    <lineage>
        <taxon>Bacteria</taxon>
        <taxon>Pseudomonadati</taxon>
        <taxon>Aquificota</taxon>
        <taxon>Aquificia</taxon>
        <taxon>Aquificales</taxon>
        <taxon>Hydrogenothermaceae</taxon>
        <taxon>Persephonella</taxon>
    </lineage>
</organism>
<comment type="function">
    <text evidence="8">Catalyzes the complex heterocyclic radical-mediated conversion of 6-carboxy-5,6,7,8-tetrahydropterin (CPH4) to 7-carboxy-7-deazaguanine (CDG), a step common to the biosynthetic pathways of all 7-deazapurine-containing compounds.</text>
</comment>
<dbReference type="PANTHER" id="PTHR42836:SF1">
    <property type="entry name" value="7-CARBOXY-7-DEAZAGUANINE SYNTHASE"/>
    <property type="match status" value="1"/>
</dbReference>
<comment type="caution">
    <text evidence="8">Lacks conserved residue(s) required for the propagation of feature annotation.</text>
</comment>
<feature type="binding site" evidence="8">
    <location>
        <begin position="38"/>
        <end position="40"/>
    </location>
    <ligand>
        <name>S-adenosyl-L-methionine</name>
        <dbReference type="ChEBI" id="CHEBI:59789"/>
    </ligand>
</feature>
<feature type="binding site" evidence="8">
    <location>
        <position position="75"/>
    </location>
    <ligand>
        <name>S-adenosyl-L-methionine</name>
        <dbReference type="ChEBI" id="CHEBI:59789"/>
    </ligand>
</feature>
<accession>C0QQZ3</accession>
<feature type="binding site" evidence="8">
    <location>
        <position position="28"/>
    </location>
    <ligand>
        <name>substrate</name>
    </ligand>
</feature>
<dbReference type="SUPFAM" id="SSF102114">
    <property type="entry name" value="Radical SAM enzymes"/>
    <property type="match status" value="1"/>
</dbReference>
<dbReference type="GO" id="GO:0008616">
    <property type="term" value="P:tRNA queuosine(34) biosynthetic process"/>
    <property type="evidence" value="ECO:0007669"/>
    <property type="project" value="UniProtKB-UniRule"/>
</dbReference>
<dbReference type="InterPro" id="IPR007197">
    <property type="entry name" value="rSAM"/>
</dbReference>
<evidence type="ECO:0000259" key="9">
    <source>
        <dbReference type="PROSITE" id="PS51918"/>
    </source>
</evidence>
<dbReference type="EC" id="4.3.99.3" evidence="8"/>
<evidence type="ECO:0000256" key="7">
    <source>
        <dbReference type="ARBA" id="ARBA00023239"/>
    </source>
</evidence>
<dbReference type="PANTHER" id="PTHR42836">
    <property type="entry name" value="7-CARBOXY-7-DEAZAGUANINE SYNTHASE"/>
    <property type="match status" value="1"/>
</dbReference>
<gene>
    <name evidence="8" type="primary">queE</name>
    <name evidence="10" type="ordered locus">PERMA_1320</name>
</gene>
<dbReference type="KEGG" id="pmx:PERMA_1320"/>
<dbReference type="Proteomes" id="UP000001366">
    <property type="component" value="Chromosome"/>
</dbReference>
<dbReference type="PIRSF" id="PIRSF000370">
    <property type="entry name" value="QueE"/>
    <property type="match status" value="1"/>
</dbReference>
<dbReference type="PROSITE" id="PS51918">
    <property type="entry name" value="RADICAL_SAM"/>
    <property type="match status" value="1"/>
</dbReference>
<keyword evidence="5 8" id="KW-0408">Iron</keyword>
<dbReference type="GO" id="GO:0000287">
    <property type="term" value="F:magnesium ion binding"/>
    <property type="evidence" value="ECO:0007669"/>
    <property type="project" value="UniProtKB-UniRule"/>
</dbReference>
<comment type="cofactor">
    <cofactor evidence="8">
        <name>[4Fe-4S] cluster</name>
        <dbReference type="ChEBI" id="CHEBI:49883"/>
    </cofactor>
    <text evidence="8">Binds 1 [4Fe-4S] cluster. The cluster is coordinated with 3 cysteines and an exchangeable S-adenosyl-L-methionine.</text>
</comment>
<dbReference type="STRING" id="123214.PERMA_1320"/>